<proteinExistence type="predicted"/>
<evidence type="ECO:0000313" key="2">
    <source>
        <dbReference type="EMBL" id="OQE12788.1"/>
    </source>
</evidence>
<dbReference type="PANTHER" id="PTHR35895:SF2">
    <property type="match status" value="1"/>
</dbReference>
<gene>
    <name evidence="2" type="ORF">PENFLA_c063G00700</name>
</gene>
<protein>
    <submittedName>
        <fullName evidence="2">Uncharacterized protein</fullName>
    </submittedName>
</protein>
<dbReference type="EMBL" id="MLQL01000063">
    <property type="protein sequence ID" value="OQE12788.1"/>
    <property type="molecule type" value="Genomic_DNA"/>
</dbReference>
<dbReference type="STRING" id="254877.A0A1V6SFW4"/>
<dbReference type="PANTHER" id="PTHR35895">
    <property type="entry name" value="CHROMOSOME 16, WHOLE GENOME SHOTGUN SEQUENCE"/>
    <property type="match status" value="1"/>
</dbReference>
<evidence type="ECO:0000256" key="1">
    <source>
        <dbReference type="SAM" id="Phobius"/>
    </source>
</evidence>
<reference evidence="3" key="1">
    <citation type="journal article" date="2017" name="Nat. Microbiol.">
        <title>Global analysis of biosynthetic gene clusters reveals vast potential of secondary metabolite production in Penicillium species.</title>
        <authorList>
            <person name="Nielsen J.C."/>
            <person name="Grijseels S."/>
            <person name="Prigent S."/>
            <person name="Ji B."/>
            <person name="Dainat J."/>
            <person name="Nielsen K.F."/>
            <person name="Frisvad J.C."/>
            <person name="Workman M."/>
            <person name="Nielsen J."/>
        </authorList>
    </citation>
    <scope>NUCLEOTIDE SEQUENCE [LARGE SCALE GENOMIC DNA]</scope>
    <source>
        <strain evidence="3">IBT 14082</strain>
    </source>
</reference>
<comment type="caution">
    <text evidence="2">The sequence shown here is derived from an EMBL/GenBank/DDBJ whole genome shotgun (WGS) entry which is preliminary data.</text>
</comment>
<name>A0A1V6SFW4_9EURO</name>
<dbReference type="OrthoDB" id="10039566at2759"/>
<evidence type="ECO:0000313" key="3">
    <source>
        <dbReference type="Proteomes" id="UP000191342"/>
    </source>
</evidence>
<dbReference type="GO" id="GO:0000329">
    <property type="term" value="C:fungal-type vacuole membrane"/>
    <property type="evidence" value="ECO:0007669"/>
    <property type="project" value="InterPro"/>
</dbReference>
<keyword evidence="3" id="KW-1185">Reference proteome</keyword>
<keyword evidence="1" id="KW-0472">Membrane</keyword>
<dbReference type="Proteomes" id="UP000191342">
    <property type="component" value="Unassembled WGS sequence"/>
</dbReference>
<keyword evidence="1" id="KW-1133">Transmembrane helix</keyword>
<dbReference type="AlphaFoldDB" id="A0A1V6SFW4"/>
<accession>A0A1V6SFW4</accession>
<dbReference type="Pfam" id="PF12505">
    <property type="entry name" value="DUF3712"/>
    <property type="match status" value="1"/>
</dbReference>
<keyword evidence="1" id="KW-0812">Transmembrane</keyword>
<dbReference type="InterPro" id="IPR022185">
    <property type="entry name" value="DUF3712"/>
</dbReference>
<dbReference type="InterPro" id="IPR046368">
    <property type="entry name" value="Tag1"/>
</dbReference>
<sequence length="406" mass="44819">MPKRSFIIGADRSLSLGDKEHGTQHVENVKDREKLEPVGRVKSTQAILLRHWRRFWCCYLLGMVIFLAIFLPIFFLVIIPAIAQRLVDDTDLPVYSAEILNPKPDEVNFVLHTSINIPLSLRVRTDPLSLNLFNRDVKPMKKYLTVDMPAYSLKGKTNLDITKNGTKILDQEEFMHTLEMAVYNERFTMSAKGSTNGHLGALKVPLTFDKDIELDGLDKLRGFAIDSARLVVPKEEDGTNLRGTAILPNHSVFTFALGNVTLDLKSTNILIGQATIENVLLKPGNNSVALRGHLDVGIVLDHLPTILAAQSSAIMEGQLELSASGNSTVYNGEHIMYYEKVLQGLTLTARVPIVMVLLNTLSGLMDSPDSGGGSGLNISNILDKLDLTNKTEAELAVRSLKDFMDG</sequence>
<organism evidence="2 3">
    <name type="scientific">Penicillium flavigenum</name>
    <dbReference type="NCBI Taxonomy" id="254877"/>
    <lineage>
        <taxon>Eukaryota</taxon>
        <taxon>Fungi</taxon>
        <taxon>Dikarya</taxon>
        <taxon>Ascomycota</taxon>
        <taxon>Pezizomycotina</taxon>
        <taxon>Eurotiomycetes</taxon>
        <taxon>Eurotiomycetidae</taxon>
        <taxon>Eurotiales</taxon>
        <taxon>Aspergillaceae</taxon>
        <taxon>Penicillium</taxon>
    </lineage>
</organism>
<feature type="transmembrane region" description="Helical" evidence="1">
    <location>
        <begin position="58"/>
        <end position="83"/>
    </location>
</feature>